<feature type="transmembrane region" description="Helical" evidence="1">
    <location>
        <begin position="243"/>
        <end position="264"/>
    </location>
</feature>
<feature type="transmembrane region" description="Helical" evidence="1">
    <location>
        <begin position="213"/>
        <end position="236"/>
    </location>
</feature>
<protein>
    <submittedName>
        <fullName evidence="2">Uncharacterized protein</fullName>
    </submittedName>
</protein>
<keyword evidence="3" id="KW-1185">Reference proteome</keyword>
<dbReference type="EMBL" id="CP042914">
    <property type="protein sequence ID" value="QEG38110.1"/>
    <property type="molecule type" value="Genomic_DNA"/>
</dbReference>
<accession>A0A5B9QKJ1</accession>
<evidence type="ECO:0000313" key="2">
    <source>
        <dbReference type="EMBL" id="QEG38110.1"/>
    </source>
</evidence>
<gene>
    <name evidence="2" type="ORF">UC8_00630</name>
</gene>
<evidence type="ECO:0000256" key="1">
    <source>
        <dbReference type="SAM" id="Phobius"/>
    </source>
</evidence>
<feature type="transmembrane region" description="Helical" evidence="1">
    <location>
        <begin position="20"/>
        <end position="47"/>
    </location>
</feature>
<organism evidence="2 3">
    <name type="scientific">Roseimaritima ulvae</name>
    <dbReference type="NCBI Taxonomy" id="980254"/>
    <lineage>
        <taxon>Bacteria</taxon>
        <taxon>Pseudomonadati</taxon>
        <taxon>Planctomycetota</taxon>
        <taxon>Planctomycetia</taxon>
        <taxon>Pirellulales</taxon>
        <taxon>Pirellulaceae</taxon>
        <taxon>Roseimaritima</taxon>
    </lineage>
</organism>
<keyword evidence="1" id="KW-1133">Transmembrane helix</keyword>
<dbReference type="AlphaFoldDB" id="A0A5B9QKJ1"/>
<proteinExistence type="predicted"/>
<feature type="transmembrane region" description="Helical" evidence="1">
    <location>
        <begin position="296"/>
        <end position="315"/>
    </location>
</feature>
<reference evidence="2 3" key="1">
    <citation type="submission" date="2019-08" db="EMBL/GenBank/DDBJ databases">
        <title>Deep-cultivation of Planctomycetes and their phenomic and genomic characterization uncovers novel biology.</title>
        <authorList>
            <person name="Wiegand S."/>
            <person name="Jogler M."/>
            <person name="Boedeker C."/>
            <person name="Pinto D."/>
            <person name="Vollmers J."/>
            <person name="Rivas-Marin E."/>
            <person name="Kohn T."/>
            <person name="Peeters S.H."/>
            <person name="Heuer A."/>
            <person name="Rast P."/>
            <person name="Oberbeckmann S."/>
            <person name="Bunk B."/>
            <person name="Jeske O."/>
            <person name="Meyerdierks A."/>
            <person name="Storesund J.E."/>
            <person name="Kallscheuer N."/>
            <person name="Luecker S."/>
            <person name="Lage O.M."/>
            <person name="Pohl T."/>
            <person name="Merkel B.J."/>
            <person name="Hornburger P."/>
            <person name="Mueller R.-W."/>
            <person name="Bruemmer F."/>
            <person name="Labrenz M."/>
            <person name="Spormann A.M."/>
            <person name="Op den Camp H."/>
            <person name="Overmann J."/>
            <person name="Amann R."/>
            <person name="Jetten M.S.M."/>
            <person name="Mascher T."/>
            <person name="Medema M.H."/>
            <person name="Devos D.P."/>
            <person name="Kaster A.-K."/>
            <person name="Ovreas L."/>
            <person name="Rohde M."/>
            <person name="Galperin M.Y."/>
            <person name="Jogler C."/>
        </authorList>
    </citation>
    <scope>NUCLEOTIDE SEQUENCE [LARGE SCALE GENOMIC DNA]</scope>
    <source>
        <strain evidence="2 3">UC8</strain>
    </source>
</reference>
<feature type="transmembrane region" description="Helical" evidence="1">
    <location>
        <begin position="133"/>
        <end position="158"/>
    </location>
</feature>
<dbReference type="KEGG" id="rul:UC8_00630"/>
<keyword evidence="1" id="KW-0812">Transmembrane</keyword>
<dbReference type="OrthoDB" id="291841at2"/>
<keyword evidence="1" id="KW-0472">Membrane</keyword>
<dbReference type="RefSeq" id="WP_068136095.1">
    <property type="nucleotide sequence ID" value="NZ_CP042914.1"/>
</dbReference>
<feature type="transmembrane region" description="Helical" evidence="1">
    <location>
        <begin position="59"/>
        <end position="78"/>
    </location>
</feature>
<sequence length="328" mass="36115">MSVGDPSADMPRFRDQSIGLAIYGFLQIAMGGLAGLMVPLLLLSVAVSPQAGGTSAAQMIPAAGMYAVMAVALVWLGAGSVRGRRWARALTLVLAWMWLAMGVMALVVIIWWLPNMSKVFAAQGQNIPPQGVTFMYVMMIGTMSCMYVVLPGIFILFYQRADVRKTCEIKDPQVRWTDHCPLPVLSLSLLLGFGATSVLWSAGYGFVTPFFGIILKGISGALFFLGFSVLFGYLAWATYKLKIAAWWATLVAMVVFGLSTLISFSRISLMDLYREMNYPAEQLEMMEEMGVLEMNIPLMVSVNFAVFVGYLLWVYRYFPAATSVDQES</sequence>
<name>A0A5B9QKJ1_9BACT</name>
<evidence type="ECO:0000313" key="3">
    <source>
        <dbReference type="Proteomes" id="UP000325286"/>
    </source>
</evidence>
<feature type="transmembrane region" description="Helical" evidence="1">
    <location>
        <begin position="90"/>
        <end position="113"/>
    </location>
</feature>
<dbReference type="Proteomes" id="UP000325286">
    <property type="component" value="Chromosome"/>
</dbReference>
<feature type="transmembrane region" description="Helical" evidence="1">
    <location>
        <begin position="179"/>
        <end position="201"/>
    </location>
</feature>